<comment type="similarity">
    <text evidence="2 4">Belongs to the AB hydrolase superfamily. Lipase family.</text>
</comment>
<dbReference type="GO" id="GO:0016042">
    <property type="term" value="P:lipid catabolic process"/>
    <property type="evidence" value="ECO:0007669"/>
    <property type="project" value="TreeGrafter"/>
</dbReference>
<dbReference type="InterPro" id="IPR013818">
    <property type="entry name" value="Lipase"/>
</dbReference>
<dbReference type="PANTHER" id="PTHR11610:SF178">
    <property type="entry name" value="LIPASE MEMBER H-A-LIKE PROTEIN"/>
    <property type="match status" value="1"/>
</dbReference>
<evidence type="ECO:0000256" key="3">
    <source>
        <dbReference type="ARBA" id="ARBA00022525"/>
    </source>
</evidence>
<dbReference type="InterPro" id="IPR000734">
    <property type="entry name" value="TAG_lipase"/>
</dbReference>
<reference evidence="7" key="1">
    <citation type="journal article" date="2020" name="bioRxiv">
        <title>Chromosome-level reference genome of the European wasp spider Argiope bruennichi: a resource for studies on range expansion and evolutionary adaptation.</title>
        <authorList>
            <person name="Sheffer M.M."/>
            <person name="Hoppe A."/>
            <person name="Krehenwinkel H."/>
            <person name="Uhl G."/>
            <person name="Kuss A.W."/>
            <person name="Jensen L."/>
            <person name="Jensen C."/>
            <person name="Gillespie R.G."/>
            <person name="Hoff K.J."/>
            <person name="Prost S."/>
        </authorList>
    </citation>
    <scope>NUCLEOTIDE SEQUENCE</scope>
</reference>
<comment type="caution">
    <text evidence="7">The sequence shown here is derived from an EMBL/GenBank/DDBJ whole genome shotgun (WGS) entry which is preliminary data.</text>
</comment>
<dbReference type="PANTHER" id="PTHR11610">
    <property type="entry name" value="LIPASE"/>
    <property type="match status" value="1"/>
</dbReference>
<evidence type="ECO:0000256" key="4">
    <source>
        <dbReference type="RuleBase" id="RU004262"/>
    </source>
</evidence>
<name>A0A8T0FQK0_ARGBR</name>
<gene>
    <name evidence="7" type="ORF">HNY73_003426</name>
</gene>
<dbReference type="EMBL" id="JABXBU010000003">
    <property type="protein sequence ID" value="KAF8791740.1"/>
    <property type="molecule type" value="Genomic_DNA"/>
</dbReference>
<feature type="signal peptide" evidence="5">
    <location>
        <begin position="1"/>
        <end position="23"/>
    </location>
</feature>
<keyword evidence="3" id="KW-0964">Secreted</keyword>
<dbReference type="InterPro" id="IPR029058">
    <property type="entry name" value="AB_hydrolase_fold"/>
</dbReference>
<feature type="chain" id="PRO_5035865977" evidence="5">
    <location>
        <begin position="24"/>
        <end position="349"/>
    </location>
</feature>
<accession>A0A8T0FQK0</accession>
<dbReference type="SUPFAM" id="SSF53474">
    <property type="entry name" value="alpha/beta-Hydrolases"/>
    <property type="match status" value="1"/>
</dbReference>
<dbReference type="GO" id="GO:0016298">
    <property type="term" value="F:lipase activity"/>
    <property type="evidence" value="ECO:0007669"/>
    <property type="project" value="InterPro"/>
</dbReference>
<evidence type="ECO:0000256" key="2">
    <source>
        <dbReference type="ARBA" id="ARBA00010701"/>
    </source>
</evidence>
<proteinExistence type="inferred from homology"/>
<protein>
    <submittedName>
        <fullName evidence="7">Pancreatic triacylglycerol lipase-like protein</fullName>
    </submittedName>
</protein>
<sequence length="349" mass="38746">MEPKRLMSLILFMNLMAIYGTNSVLQILGINGEQNARSEVENFANASFVPSNNNNSIQYLLYTPEQPEEVCYFEPNDANECVFNVTYETKILVHGYTVQLLPGNYFESLFDLKRYNVIIVNWTNYNGPSYLLAKAEAYLVGINIGTMINFLVSNKGMNPSNVHIIGHSLGAHVAGVAGKQVPNLGRVTGLDPAGPFFTTFIEFNRLSFTSAKLVDVMHTSNYLTGVGLGMGDAIGSIDFYPNGGNEQPACQMGNEFRNADAQVNIVTSLLTMASCYHNIALPYFMNSIHECKYLSVECENYKLYSEENCDSDTNAINRMGLYCVEIPGLPSESKFYLNTTANPPYCENE</sequence>
<reference evidence="7" key="2">
    <citation type="submission" date="2020-06" db="EMBL/GenBank/DDBJ databases">
        <authorList>
            <person name="Sheffer M."/>
        </authorList>
    </citation>
    <scope>NUCLEOTIDE SEQUENCE</scope>
</reference>
<dbReference type="Proteomes" id="UP000807504">
    <property type="component" value="Unassembled WGS sequence"/>
</dbReference>
<keyword evidence="5" id="KW-0732">Signal</keyword>
<dbReference type="Gene3D" id="3.40.50.1820">
    <property type="entry name" value="alpha/beta hydrolase"/>
    <property type="match status" value="1"/>
</dbReference>
<evidence type="ECO:0000256" key="1">
    <source>
        <dbReference type="ARBA" id="ARBA00004613"/>
    </source>
</evidence>
<evidence type="ECO:0000259" key="6">
    <source>
        <dbReference type="Pfam" id="PF00151"/>
    </source>
</evidence>
<dbReference type="GO" id="GO:0005615">
    <property type="term" value="C:extracellular space"/>
    <property type="evidence" value="ECO:0007669"/>
    <property type="project" value="TreeGrafter"/>
</dbReference>
<dbReference type="AlphaFoldDB" id="A0A8T0FQK0"/>
<evidence type="ECO:0000313" key="7">
    <source>
        <dbReference type="EMBL" id="KAF8791740.1"/>
    </source>
</evidence>
<evidence type="ECO:0000256" key="5">
    <source>
        <dbReference type="SAM" id="SignalP"/>
    </source>
</evidence>
<evidence type="ECO:0000313" key="8">
    <source>
        <dbReference type="Proteomes" id="UP000807504"/>
    </source>
</evidence>
<keyword evidence="8" id="KW-1185">Reference proteome</keyword>
<dbReference type="Pfam" id="PF00151">
    <property type="entry name" value="Lipase"/>
    <property type="match status" value="1"/>
</dbReference>
<feature type="domain" description="Lipase" evidence="6">
    <location>
        <begin position="32"/>
        <end position="345"/>
    </location>
</feature>
<organism evidence="7 8">
    <name type="scientific">Argiope bruennichi</name>
    <name type="common">Wasp spider</name>
    <name type="synonym">Aranea bruennichi</name>
    <dbReference type="NCBI Taxonomy" id="94029"/>
    <lineage>
        <taxon>Eukaryota</taxon>
        <taxon>Metazoa</taxon>
        <taxon>Ecdysozoa</taxon>
        <taxon>Arthropoda</taxon>
        <taxon>Chelicerata</taxon>
        <taxon>Arachnida</taxon>
        <taxon>Araneae</taxon>
        <taxon>Araneomorphae</taxon>
        <taxon>Entelegynae</taxon>
        <taxon>Araneoidea</taxon>
        <taxon>Araneidae</taxon>
        <taxon>Argiope</taxon>
    </lineage>
</organism>
<comment type="subcellular location">
    <subcellularLocation>
        <location evidence="1">Secreted</location>
    </subcellularLocation>
</comment>